<dbReference type="SUPFAM" id="SSF51905">
    <property type="entry name" value="FAD/NAD(P)-binding domain"/>
    <property type="match status" value="1"/>
</dbReference>
<dbReference type="Pfam" id="PF22780">
    <property type="entry name" value="HI0933_like_1st"/>
    <property type="match status" value="1"/>
</dbReference>
<organism evidence="6 7">
    <name type="scientific">Brotaphodocola catenula</name>
    <dbReference type="NCBI Taxonomy" id="2885361"/>
    <lineage>
        <taxon>Bacteria</taxon>
        <taxon>Bacillati</taxon>
        <taxon>Bacillota</taxon>
        <taxon>Clostridia</taxon>
        <taxon>Lachnospirales</taxon>
        <taxon>Lachnospiraceae</taxon>
        <taxon>Brotaphodocola</taxon>
    </lineage>
</organism>
<name>A0AAE3DJ40_9FIRM</name>
<feature type="domain" description="RsdA/BaiN/AoA(So)-like insert" evidence="5">
    <location>
        <begin position="200"/>
        <end position="361"/>
    </location>
</feature>
<keyword evidence="3" id="KW-0274">FAD</keyword>
<dbReference type="PRINTS" id="PR00411">
    <property type="entry name" value="PNDRDTASEI"/>
</dbReference>
<gene>
    <name evidence="6" type="ORF">LKD32_12945</name>
</gene>
<dbReference type="SUPFAM" id="SSF160996">
    <property type="entry name" value="HI0933 insert domain-like"/>
    <property type="match status" value="1"/>
</dbReference>
<dbReference type="Proteomes" id="UP001198962">
    <property type="component" value="Unassembled WGS sequence"/>
</dbReference>
<keyword evidence="7" id="KW-1185">Reference proteome</keyword>
<evidence type="ECO:0000313" key="6">
    <source>
        <dbReference type="EMBL" id="MCC2165765.1"/>
    </source>
</evidence>
<dbReference type="InterPro" id="IPR023166">
    <property type="entry name" value="BaiN-like_dom_sf"/>
</dbReference>
<evidence type="ECO:0000259" key="4">
    <source>
        <dbReference type="Pfam" id="PF03486"/>
    </source>
</evidence>
<evidence type="ECO:0000313" key="7">
    <source>
        <dbReference type="Proteomes" id="UP001198962"/>
    </source>
</evidence>
<dbReference type="AlphaFoldDB" id="A0AAE3DJ40"/>
<evidence type="ECO:0000256" key="3">
    <source>
        <dbReference type="ARBA" id="ARBA00022827"/>
    </source>
</evidence>
<dbReference type="InterPro" id="IPR036188">
    <property type="entry name" value="FAD/NAD-bd_sf"/>
</dbReference>
<dbReference type="PANTHER" id="PTHR42887:SF2">
    <property type="entry name" value="OS12G0638800 PROTEIN"/>
    <property type="match status" value="1"/>
</dbReference>
<sequence>MRLGMRDGGKSVKRQVLIVGGGASGLMAGICCAREGASVTILEHMDRVGKKILSTGNGRCNMTNLTMRPECYRSSQKQFPMKVLDRFSVWDTLTFFDELGIETKNRNGYIYPNSDQASSVLDALRMEIEHLGVRVVTNCQIQGLRAKGRRQFEAKTDVGTFQADRLILATGSRAMPVSGSDGSGYTLAKSFGHHIIKPLPALVQLRCEGKFFKQLAGVRCDAVLRIKNSQGRVLAADQGEIQLTDYGISGIPTFQVSRYASVALDQKEKVTAVLDFLPSKSMKEILPFLRNRAKLLSYRKAEDYLTGLLNKKLGTVILKLAGIPADLLVSQIRSAQLERLGHLLKEFEVPVTAANAFEQAQICCGGVDTREVHAETLESKLVPGLYLIGELLDVDGICGGYNLQWAWATGAIAGRCAGREEESMPRCEKTGPVKNKK</sequence>
<accession>A0AAE3DJ40</accession>
<keyword evidence="2" id="KW-0285">Flavoprotein</keyword>
<dbReference type="PANTHER" id="PTHR42887">
    <property type="entry name" value="OS12G0638800 PROTEIN"/>
    <property type="match status" value="1"/>
</dbReference>
<evidence type="ECO:0000256" key="2">
    <source>
        <dbReference type="ARBA" id="ARBA00022630"/>
    </source>
</evidence>
<dbReference type="InterPro" id="IPR057661">
    <property type="entry name" value="RsdA/BaiN/AoA(So)_Rossmann"/>
</dbReference>
<reference evidence="6" key="1">
    <citation type="submission" date="2021-10" db="EMBL/GenBank/DDBJ databases">
        <title>Anaerobic single-cell dispensing facilitates the cultivation of human gut bacteria.</title>
        <authorList>
            <person name="Afrizal A."/>
        </authorList>
    </citation>
    <scope>NUCLEOTIDE SEQUENCE</scope>
    <source>
        <strain evidence="6">CLA-AA-H274</strain>
    </source>
</reference>
<comment type="cofactor">
    <cofactor evidence="1">
        <name>FAD</name>
        <dbReference type="ChEBI" id="CHEBI:57692"/>
    </cofactor>
</comment>
<dbReference type="PRINTS" id="PR00368">
    <property type="entry name" value="FADPNR"/>
</dbReference>
<dbReference type="Gene3D" id="3.50.50.60">
    <property type="entry name" value="FAD/NAD(P)-binding domain"/>
    <property type="match status" value="1"/>
</dbReference>
<evidence type="ECO:0000256" key="1">
    <source>
        <dbReference type="ARBA" id="ARBA00001974"/>
    </source>
</evidence>
<comment type="caution">
    <text evidence="6">The sequence shown here is derived from an EMBL/GenBank/DDBJ whole genome shotgun (WGS) entry which is preliminary data.</text>
</comment>
<dbReference type="NCBIfam" id="TIGR00275">
    <property type="entry name" value="aminoacetone oxidase family FAD-binding enzyme"/>
    <property type="match status" value="1"/>
</dbReference>
<evidence type="ECO:0000259" key="5">
    <source>
        <dbReference type="Pfam" id="PF22780"/>
    </source>
</evidence>
<dbReference type="Gene3D" id="1.10.8.260">
    <property type="entry name" value="HI0933 insert domain-like"/>
    <property type="match status" value="1"/>
</dbReference>
<dbReference type="InterPro" id="IPR004792">
    <property type="entry name" value="BaiN-like"/>
</dbReference>
<dbReference type="InterPro" id="IPR055178">
    <property type="entry name" value="RsdA/BaiN/AoA(So)-like_dom"/>
</dbReference>
<feature type="domain" description="RsdA/BaiN/AoA(So)-like Rossmann fold-like" evidence="4">
    <location>
        <begin position="15"/>
        <end position="415"/>
    </location>
</feature>
<dbReference type="Pfam" id="PF03486">
    <property type="entry name" value="HI0933_like"/>
    <property type="match status" value="1"/>
</dbReference>
<proteinExistence type="predicted"/>
<dbReference type="EMBL" id="JAJEPU010000050">
    <property type="protein sequence ID" value="MCC2165765.1"/>
    <property type="molecule type" value="Genomic_DNA"/>
</dbReference>
<protein>
    <submittedName>
        <fullName evidence="6">NAD(P)/FAD-dependent oxidoreductase</fullName>
    </submittedName>
</protein>
<dbReference type="Gene3D" id="2.40.30.10">
    <property type="entry name" value="Translation factors"/>
    <property type="match status" value="1"/>
</dbReference>